<comment type="similarity">
    <text evidence="1 4">Belongs to the enoyl-CoA hydratase/isomerase family.</text>
</comment>
<sequence length="271" mass="28377">MLPACPAGMLGRVDEEGMTMSEVLRTEHVDGVLVLTLNRPHRRNTVDRELADALDAAFAAAELDRSVRVVVVTGGPEFFSAGTDLSQETSPTTPDGGPYGFVRRSRTRPLIAAVEGFALGGGLEMVLACDLVVAAEGAQLGLPEVRRGVVAVCGALFRAPDRLPPAIATEMLLTGTPISAERAHAVGLVNRLAPPGGALDVALGLAREIAANSPEAVRSTVGAMIDARTASEQAVWPLTERAIEEVRVSADRAEGVAAFFEKRAPRWPAGA</sequence>
<evidence type="ECO:0000256" key="5">
    <source>
        <dbReference type="SAM" id="MobiDB-lite"/>
    </source>
</evidence>
<accession>A0ABP4VZK5</accession>
<dbReference type="PANTHER" id="PTHR11941:SF169">
    <property type="entry name" value="(7AS)-7A-METHYL-1,5-DIOXO-2,3,5,6,7,7A-HEXAHYDRO-1H-INDENE-CARBOXYL-COA HYDROLASE"/>
    <property type="match status" value="1"/>
</dbReference>
<comment type="caution">
    <text evidence="6">The sequence shown here is derived from an EMBL/GenBank/DDBJ whole genome shotgun (WGS) entry which is preliminary data.</text>
</comment>
<gene>
    <name evidence="6" type="ORF">GCM10009710_23980</name>
</gene>
<dbReference type="InterPro" id="IPR018376">
    <property type="entry name" value="Enoyl-CoA_hyd/isom_CS"/>
</dbReference>
<dbReference type="InterPro" id="IPR029045">
    <property type="entry name" value="ClpP/crotonase-like_dom_sf"/>
</dbReference>
<evidence type="ECO:0000256" key="2">
    <source>
        <dbReference type="ARBA" id="ARBA00023098"/>
    </source>
</evidence>
<keyword evidence="7" id="KW-1185">Reference proteome</keyword>
<dbReference type="PANTHER" id="PTHR11941">
    <property type="entry name" value="ENOYL-COA HYDRATASE-RELATED"/>
    <property type="match status" value="1"/>
</dbReference>
<evidence type="ECO:0000313" key="7">
    <source>
        <dbReference type="Proteomes" id="UP001501057"/>
    </source>
</evidence>
<dbReference type="Pfam" id="PF00378">
    <property type="entry name" value="ECH_1"/>
    <property type="match status" value="1"/>
</dbReference>
<dbReference type="Gene3D" id="3.90.226.10">
    <property type="entry name" value="2-enoyl-CoA Hydratase, Chain A, domain 1"/>
    <property type="match status" value="1"/>
</dbReference>
<evidence type="ECO:0000313" key="6">
    <source>
        <dbReference type="EMBL" id="GAA1743090.1"/>
    </source>
</evidence>
<feature type="region of interest" description="Disordered" evidence="5">
    <location>
        <begin position="82"/>
        <end position="101"/>
    </location>
</feature>
<organism evidence="6 7">
    <name type="scientific">Aeromicrobium alkaliterrae</name>
    <dbReference type="NCBI Taxonomy" id="302168"/>
    <lineage>
        <taxon>Bacteria</taxon>
        <taxon>Bacillati</taxon>
        <taxon>Actinomycetota</taxon>
        <taxon>Actinomycetes</taxon>
        <taxon>Propionibacteriales</taxon>
        <taxon>Nocardioidaceae</taxon>
        <taxon>Aeromicrobium</taxon>
    </lineage>
</organism>
<dbReference type="PROSITE" id="PS00166">
    <property type="entry name" value="ENOYL_COA_HYDRATASE"/>
    <property type="match status" value="1"/>
</dbReference>
<evidence type="ECO:0000256" key="3">
    <source>
        <dbReference type="ARBA" id="ARBA00023239"/>
    </source>
</evidence>
<dbReference type="Gene3D" id="1.10.12.10">
    <property type="entry name" value="Lyase 2-enoyl-coa Hydratase, Chain A, domain 2"/>
    <property type="match status" value="1"/>
</dbReference>
<reference evidence="7" key="1">
    <citation type="journal article" date="2019" name="Int. J. Syst. Evol. Microbiol.">
        <title>The Global Catalogue of Microorganisms (GCM) 10K type strain sequencing project: providing services to taxonomists for standard genome sequencing and annotation.</title>
        <authorList>
            <consortium name="The Broad Institute Genomics Platform"/>
            <consortium name="The Broad Institute Genome Sequencing Center for Infectious Disease"/>
            <person name="Wu L."/>
            <person name="Ma J."/>
        </authorList>
    </citation>
    <scope>NUCLEOTIDE SEQUENCE [LARGE SCALE GENOMIC DNA]</scope>
    <source>
        <strain evidence="7">JCM 13518</strain>
    </source>
</reference>
<keyword evidence="2" id="KW-0443">Lipid metabolism</keyword>
<feature type="compositionally biased region" description="Polar residues" evidence="5">
    <location>
        <begin position="83"/>
        <end position="93"/>
    </location>
</feature>
<dbReference type="EMBL" id="BAAAME010000004">
    <property type="protein sequence ID" value="GAA1743090.1"/>
    <property type="molecule type" value="Genomic_DNA"/>
</dbReference>
<dbReference type="InterPro" id="IPR001753">
    <property type="entry name" value="Enoyl-CoA_hydra/iso"/>
</dbReference>
<name>A0ABP4VZK5_9ACTN</name>
<keyword evidence="3" id="KW-0456">Lyase</keyword>
<evidence type="ECO:0000256" key="1">
    <source>
        <dbReference type="ARBA" id="ARBA00005254"/>
    </source>
</evidence>
<dbReference type="InterPro" id="IPR014748">
    <property type="entry name" value="Enoyl-CoA_hydra_C"/>
</dbReference>
<dbReference type="Proteomes" id="UP001501057">
    <property type="component" value="Unassembled WGS sequence"/>
</dbReference>
<proteinExistence type="inferred from homology"/>
<protein>
    <submittedName>
        <fullName evidence="6">Crotonase/enoyl-CoA hydratase family protein</fullName>
    </submittedName>
</protein>
<evidence type="ECO:0000256" key="4">
    <source>
        <dbReference type="RuleBase" id="RU003707"/>
    </source>
</evidence>
<dbReference type="SUPFAM" id="SSF52096">
    <property type="entry name" value="ClpP/crotonase"/>
    <property type="match status" value="1"/>
</dbReference>
<dbReference type="CDD" id="cd06558">
    <property type="entry name" value="crotonase-like"/>
    <property type="match status" value="1"/>
</dbReference>